<evidence type="ECO:0000256" key="3">
    <source>
        <dbReference type="ARBA" id="ARBA00012027"/>
    </source>
</evidence>
<dbReference type="AlphaFoldDB" id="A0AAV4LHH0"/>
<dbReference type="PROSITE" id="PS51257">
    <property type="entry name" value="PROKAR_LIPOPROTEIN"/>
    <property type="match status" value="1"/>
</dbReference>
<keyword evidence="6" id="KW-0443">Lipid metabolism</keyword>
<gene>
    <name evidence="8" type="ORF">DNHGIG_28160</name>
</gene>
<evidence type="ECO:0000313" key="8">
    <source>
        <dbReference type="EMBL" id="GIM47267.1"/>
    </source>
</evidence>
<keyword evidence="9" id="KW-1185">Reference proteome</keyword>
<sequence length="191" mass="21478">MKKLQFVAPLLVISLLTGCSVEKSAGVSENATKPSEKPNVEWAFTQAEQHPEKKLIEVIDGTKSSLDIAIYSLTKPDIVQAIEKAHERGVQVRIITDHQEAQNKTQQQALKRLREKGIPIKENTHKGLMHLKVTIADKSVVTTGSFNYTTAASTTNDEVFVVIHDPIMAKDWEAQFEHMWNDRSKFTDLQI</sequence>
<dbReference type="Gene3D" id="3.30.870.10">
    <property type="entry name" value="Endonuclease Chain A"/>
    <property type="match status" value="1"/>
</dbReference>
<comment type="caution">
    <text evidence="8">The sequence shown here is derived from an EMBL/GenBank/DDBJ whole genome shotgun (WGS) entry which is preliminary data.</text>
</comment>
<dbReference type="RefSeq" id="WP_282200279.1">
    <property type="nucleotide sequence ID" value="NZ_BOQE01000001.1"/>
</dbReference>
<keyword evidence="4" id="KW-0378">Hydrolase</keyword>
<dbReference type="GO" id="GO:0016891">
    <property type="term" value="F:RNA endonuclease activity producing 5'-phosphomonoesters, hydrolytic mechanism"/>
    <property type="evidence" value="ECO:0007669"/>
    <property type="project" value="TreeGrafter"/>
</dbReference>
<dbReference type="InterPro" id="IPR025202">
    <property type="entry name" value="PLD-like_dom"/>
</dbReference>
<reference evidence="8" key="1">
    <citation type="journal article" date="2023" name="Int. J. Syst. Evol. Microbiol.">
        <title>Collibacillus ludicampi gen. nov., sp. nov., a new soil bacterium of the family Alicyclobacillaceae.</title>
        <authorList>
            <person name="Jojima T."/>
            <person name="Ioku Y."/>
            <person name="Fukuta Y."/>
            <person name="Shirasaka N."/>
            <person name="Matsumura Y."/>
            <person name="Mori M."/>
        </authorList>
    </citation>
    <scope>NUCLEOTIDE SEQUENCE</scope>
    <source>
        <strain evidence="8">TP075</strain>
    </source>
</reference>
<evidence type="ECO:0000313" key="9">
    <source>
        <dbReference type="Proteomes" id="UP001057291"/>
    </source>
</evidence>
<evidence type="ECO:0000256" key="2">
    <source>
        <dbReference type="ARBA" id="ARBA00008664"/>
    </source>
</evidence>
<name>A0AAV4LHH0_9BACL</name>
<feature type="domain" description="PLD phosphodiesterase" evidence="7">
    <location>
        <begin position="125"/>
        <end position="152"/>
    </location>
</feature>
<dbReference type="GO" id="GO:0016042">
    <property type="term" value="P:lipid catabolic process"/>
    <property type="evidence" value="ECO:0007669"/>
    <property type="project" value="UniProtKB-KW"/>
</dbReference>
<evidence type="ECO:0000256" key="4">
    <source>
        <dbReference type="ARBA" id="ARBA00022801"/>
    </source>
</evidence>
<dbReference type="GO" id="GO:0006793">
    <property type="term" value="P:phosphorus metabolic process"/>
    <property type="evidence" value="ECO:0007669"/>
    <property type="project" value="UniProtKB-ARBA"/>
</dbReference>
<dbReference type="SUPFAM" id="SSF56024">
    <property type="entry name" value="Phospholipase D/nuclease"/>
    <property type="match status" value="1"/>
</dbReference>
<evidence type="ECO:0000256" key="5">
    <source>
        <dbReference type="ARBA" id="ARBA00022963"/>
    </source>
</evidence>
<dbReference type="InterPro" id="IPR001736">
    <property type="entry name" value="PLipase_D/transphosphatidylase"/>
</dbReference>
<dbReference type="InterPro" id="IPR051406">
    <property type="entry name" value="PLD_domain"/>
</dbReference>
<dbReference type="PANTHER" id="PTHR43856:SF1">
    <property type="entry name" value="MITOCHONDRIAL CARDIOLIPIN HYDROLASE"/>
    <property type="match status" value="1"/>
</dbReference>
<protein>
    <recommendedName>
        <fullName evidence="3">phospholipase D</fullName>
        <ecNumber evidence="3">3.1.4.4</ecNumber>
    </recommendedName>
</protein>
<dbReference type="PANTHER" id="PTHR43856">
    <property type="entry name" value="CARDIOLIPIN HYDROLASE"/>
    <property type="match status" value="1"/>
</dbReference>
<evidence type="ECO:0000259" key="7">
    <source>
        <dbReference type="PROSITE" id="PS50035"/>
    </source>
</evidence>
<comment type="catalytic activity">
    <reaction evidence="1">
        <text>a 1,2-diacyl-sn-glycero-3-phosphocholine + H2O = a 1,2-diacyl-sn-glycero-3-phosphate + choline + H(+)</text>
        <dbReference type="Rhea" id="RHEA:14445"/>
        <dbReference type="ChEBI" id="CHEBI:15354"/>
        <dbReference type="ChEBI" id="CHEBI:15377"/>
        <dbReference type="ChEBI" id="CHEBI:15378"/>
        <dbReference type="ChEBI" id="CHEBI:57643"/>
        <dbReference type="ChEBI" id="CHEBI:58608"/>
        <dbReference type="EC" id="3.1.4.4"/>
    </reaction>
</comment>
<organism evidence="8 9">
    <name type="scientific">Collibacillus ludicampi</name>
    <dbReference type="NCBI Taxonomy" id="2771369"/>
    <lineage>
        <taxon>Bacteria</taxon>
        <taxon>Bacillati</taxon>
        <taxon>Bacillota</taxon>
        <taxon>Bacilli</taxon>
        <taxon>Bacillales</taxon>
        <taxon>Alicyclobacillaceae</taxon>
        <taxon>Collibacillus</taxon>
    </lineage>
</organism>
<accession>A0AAV4LHH0</accession>
<proteinExistence type="inferred from homology"/>
<dbReference type="Proteomes" id="UP001057291">
    <property type="component" value="Unassembled WGS sequence"/>
</dbReference>
<dbReference type="Pfam" id="PF13091">
    <property type="entry name" value="PLDc_2"/>
    <property type="match status" value="1"/>
</dbReference>
<dbReference type="CDD" id="cd09170">
    <property type="entry name" value="PLDc_Nuc"/>
    <property type="match status" value="1"/>
</dbReference>
<dbReference type="PROSITE" id="PS50035">
    <property type="entry name" value="PLD"/>
    <property type="match status" value="1"/>
</dbReference>
<evidence type="ECO:0000256" key="1">
    <source>
        <dbReference type="ARBA" id="ARBA00000798"/>
    </source>
</evidence>
<keyword evidence="5" id="KW-0442">Lipid degradation</keyword>
<comment type="similarity">
    <text evidence="2">Belongs to the phospholipase D family.</text>
</comment>
<evidence type="ECO:0000256" key="6">
    <source>
        <dbReference type="ARBA" id="ARBA00023098"/>
    </source>
</evidence>
<dbReference type="GO" id="GO:0004630">
    <property type="term" value="F:phospholipase D activity"/>
    <property type="evidence" value="ECO:0007669"/>
    <property type="project" value="UniProtKB-EC"/>
</dbReference>
<dbReference type="EMBL" id="BOQE01000001">
    <property type="protein sequence ID" value="GIM47267.1"/>
    <property type="molecule type" value="Genomic_DNA"/>
</dbReference>
<dbReference type="EC" id="3.1.4.4" evidence="3"/>